<proteinExistence type="predicted"/>
<organism evidence="2">
    <name type="scientific">Alexandrium monilatum</name>
    <dbReference type="NCBI Taxonomy" id="311494"/>
    <lineage>
        <taxon>Eukaryota</taxon>
        <taxon>Sar</taxon>
        <taxon>Alveolata</taxon>
        <taxon>Dinophyceae</taxon>
        <taxon>Gonyaulacales</taxon>
        <taxon>Pyrocystaceae</taxon>
        <taxon>Alexandrium</taxon>
    </lineage>
</organism>
<feature type="region of interest" description="Disordered" evidence="1">
    <location>
        <begin position="209"/>
        <end position="231"/>
    </location>
</feature>
<reference evidence="2" key="1">
    <citation type="submission" date="2021-01" db="EMBL/GenBank/DDBJ databases">
        <authorList>
            <person name="Corre E."/>
            <person name="Pelletier E."/>
            <person name="Niang G."/>
            <person name="Scheremetjew M."/>
            <person name="Finn R."/>
            <person name="Kale V."/>
            <person name="Holt S."/>
            <person name="Cochrane G."/>
            <person name="Meng A."/>
            <person name="Brown T."/>
            <person name="Cohen L."/>
        </authorList>
    </citation>
    <scope>NUCLEOTIDE SEQUENCE</scope>
    <source>
        <strain evidence="2">CCMP3105</strain>
    </source>
</reference>
<sequence length="255" mass="27193">MGLPMEAARSPPGQASGAEFLEAPLRLQTESYEAFAAQLHIGQDDAEHRTVEEELRELQIDPEVFYRDARRLGARRFSSDDLDPTGVPPPPLPRAAGAASSISASPAAAAAPALNAESSRGGEDLMAGGWAFKPPDREPPLPEAEDDGDGLPPLGPCVAALLPGLNVPDHSDIEDIPYEEIALDGETRGGRMGRETPRGLSAKLQIDTLTDDDDEDFRGPILSGADPGNEDDEVEAFALDPEFDYDKVDNLTGRL</sequence>
<accession>A0A7S4QRB7</accession>
<name>A0A7S4QRB7_9DINO</name>
<evidence type="ECO:0000256" key="1">
    <source>
        <dbReference type="SAM" id="MobiDB-lite"/>
    </source>
</evidence>
<feature type="region of interest" description="Disordered" evidence="1">
    <location>
        <begin position="75"/>
        <end position="155"/>
    </location>
</feature>
<dbReference type="AlphaFoldDB" id="A0A7S4QRB7"/>
<protein>
    <submittedName>
        <fullName evidence="2">Uncharacterized protein</fullName>
    </submittedName>
</protein>
<feature type="compositionally biased region" description="Low complexity" evidence="1">
    <location>
        <begin position="94"/>
        <end position="119"/>
    </location>
</feature>
<evidence type="ECO:0000313" key="2">
    <source>
        <dbReference type="EMBL" id="CAE4589868.1"/>
    </source>
</evidence>
<gene>
    <name evidence="2" type="ORF">AMON00008_LOCUS23658</name>
</gene>
<dbReference type="EMBL" id="HBNR01034487">
    <property type="protein sequence ID" value="CAE4589868.1"/>
    <property type="molecule type" value="Transcribed_RNA"/>
</dbReference>